<gene>
    <name evidence="2" type="ORF">SDC9_111934</name>
</gene>
<dbReference type="PANTHER" id="PTHR43734:SF1">
    <property type="entry name" value="PHYTOENE DESATURASE"/>
    <property type="match status" value="1"/>
</dbReference>
<sequence>MAKKGYSVLVCEKQKQIGGLVSSFYYDGFLFDAGVRGIVDSGIVKPMLKQLGISVEFVRSVVTIGIEDEFVKVEDLSSLHHYQTMLEHLYPESKPDIEKILAEIRKVMDYMDILYGIENPLFKELAKDPQYLWKTLLPWLVRFGSKVGKINRFHVPVYEFLSQLTKNTSLTDIICQHFFQQTPASFALSYFSLYLDYEYPLKGTSELVHKMRDFVLEKGGEILTNTEIKQVNPTQRTIVDQQHNTYEYGQLIWAADMNQLYRNLNWQEILEPKTLQGIEDQRALLKGKKGGDSIYSFFLAVDLDQNFFSQKVSGHSFYTPKKTGQSQVFNRLDEVKHSQDKNLIFAWMKEYLQYTTYEIAIPSLRNESLAPKGKTGLVISVLMDYDFIANIKALGFYEEFKEFSEQTILEVLSESLFKGLNQKVLHRFSSTPLTIERMSGNHEGGITGWAYTNQPIPAVHSMMQIKYACQTPIPNILQAGQWTFSPSGLPISILTGKLAADEATKRLK</sequence>
<reference evidence="2" key="1">
    <citation type="submission" date="2019-08" db="EMBL/GenBank/DDBJ databases">
        <authorList>
            <person name="Kucharzyk K."/>
            <person name="Murdoch R.W."/>
            <person name="Higgins S."/>
            <person name="Loffler F."/>
        </authorList>
    </citation>
    <scope>NUCLEOTIDE SEQUENCE</scope>
</reference>
<proteinExistence type="predicted"/>
<protein>
    <recommendedName>
        <fullName evidence="1">Amine oxidase domain-containing protein</fullName>
    </recommendedName>
</protein>
<accession>A0A645BIE2</accession>
<dbReference type="Gene3D" id="3.50.50.60">
    <property type="entry name" value="FAD/NAD(P)-binding domain"/>
    <property type="match status" value="2"/>
</dbReference>
<name>A0A645BIE2_9ZZZZ</name>
<evidence type="ECO:0000259" key="1">
    <source>
        <dbReference type="Pfam" id="PF01593"/>
    </source>
</evidence>
<dbReference type="SUPFAM" id="SSF51905">
    <property type="entry name" value="FAD/NAD(P)-binding domain"/>
    <property type="match status" value="1"/>
</dbReference>
<feature type="domain" description="Amine oxidase" evidence="1">
    <location>
        <begin position="2"/>
        <end position="263"/>
    </location>
</feature>
<organism evidence="2">
    <name type="scientific">bioreactor metagenome</name>
    <dbReference type="NCBI Taxonomy" id="1076179"/>
    <lineage>
        <taxon>unclassified sequences</taxon>
        <taxon>metagenomes</taxon>
        <taxon>ecological metagenomes</taxon>
    </lineage>
</organism>
<dbReference type="AlphaFoldDB" id="A0A645BIE2"/>
<evidence type="ECO:0000313" key="2">
    <source>
        <dbReference type="EMBL" id="MPM65042.1"/>
    </source>
</evidence>
<comment type="caution">
    <text evidence="2">The sequence shown here is derived from an EMBL/GenBank/DDBJ whole genome shotgun (WGS) entry which is preliminary data.</text>
</comment>
<dbReference type="InterPro" id="IPR002937">
    <property type="entry name" value="Amino_oxidase"/>
</dbReference>
<dbReference type="InterPro" id="IPR036188">
    <property type="entry name" value="FAD/NAD-bd_sf"/>
</dbReference>
<dbReference type="EMBL" id="VSSQ01020298">
    <property type="protein sequence ID" value="MPM65042.1"/>
    <property type="molecule type" value="Genomic_DNA"/>
</dbReference>
<dbReference type="Pfam" id="PF01593">
    <property type="entry name" value="Amino_oxidase"/>
    <property type="match status" value="1"/>
</dbReference>
<dbReference type="PANTHER" id="PTHR43734">
    <property type="entry name" value="PHYTOENE DESATURASE"/>
    <property type="match status" value="1"/>
</dbReference>
<dbReference type="GO" id="GO:0016491">
    <property type="term" value="F:oxidoreductase activity"/>
    <property type="evidence" value="ECO:0007669"/>
    <property type="project" value="InterPro"/>
</dbReference>